<keyword evidence="5" id="KW-0276">Fatty acid metabolism</keyword>
<evidence type="ECO:0000256" key="10">
    <source>
        <dbReference type="ARBA" id="ARBA00023160"/>
    </source>
</evidence>
<dbReference type="InterPro" id="IPR052388">
    <property type="entry name" value="Peroxisomal_t2-enoyl-CoA_red"/>
</dbReference>
<comment type="catalytic activity">
    <reaction evidence="19">
        <text>(2E)-decenoyl-CoA + NADPH + H(+) = decanoyl-CoA + NADP(+)</text>
        <dbReference type="Rhea" id="RHEA:44960"/>
        <dbReference type="ChEBI" id="CHEBI:15378"/>
        <dbReference type="ChEBI" id="CHEBI:57783"/>
        <dbReference type="ChEBI" id="CHEBI:58349"/>
        <dbReference type="ChEBI" id="CHEBI:61406"/>
        <dbReference type="ChEBI" id="CHEBI:61430"/>
    </reaction>
    <physiologicalReaction direction="left-to-right" evidence="19">
        <dbReference type="Rhea" id="RHEA:44961"/>
    </physiologicalReaction>
</comment>
<evidence type="ECO:0000313" key="22">
    <source>
        <dbReference type="Proteomes" id="UP000605099"/>
    </source>
</evidence>
<keyword evidence="3" id="KW-0444">Lipid biosynthesis</keyword>
<evidence type="ECO:0000256" key="13">
    <source>
        <dbReference type="ARBA" id="ARBA00038849"/>
    </source>
</evidence>
<evidence type="ECO:0000256" key="12">
    <source>
        <dbReference type="ARBA" id="ARBA00038622"/>
    </source>
</evidence>
<dbReference type="SUPFAM" id="SSF51735">
    <property type="entry name" value="NAD(P)-binding Rossmann-fold domains"/>
    <property type="match status" value="1"/>
</dbReference>
<name>A0ABQ2J814_9SPHN</name>
<dbReference type="EMBL" id="BMLK01000002">
    <property type="protein sequence ID" value="GGN42155.1"/>
    <property type="molecule type" value="Genomic_DNA"/>
</dbReference>
<organism evidence="21 22">
    <name type="scientific">Novosphingobium indicum</name>
    <dbReference type="NCBI Taxonomy" id="462949"/>
    <lineage>
        <taxon>Bacteria</taxon>
        <taxon>Pseudomonadati</taxon>
        <taxon>Pseudomonadota</taxon>
        <taxon>Alphaproteobacteria</taxon>
        <taxon>Sphingomonadales</taxon>
        <taxon>Sphingomonadaceae</taxon>
        <taxon>Novosphingobium</taxon>
    </lineage>
</organism>
<evidence type="ECO:0000256" key="4">
    <source>
        <dbReference type="ARBA" id="ARBA00022553"/>
    </source>
</evidence>
<comment type="subcellular location">
    <subcellularLocation>
        <location evidence="1">Peroxisome</location>
    </subcellularLocation>
</comment>
<evidence type="ECO:0000313" key="21">
    <source>
        <dbReference type="EMBL" id="GGN42155.1"/>
    </source>
</evidence>
<gene>
    <name evidence="21" type="ORF">GCM10011349_04860</name>
</gene>
<comment type="subunit">
    <text evidence="12">Interacts with PEX5, probably required to target it into peroxisomes.</text>
</comment>
<dbReference type="InterPro" id="IPR036291">
    <property type="entry name" value="NAD(P)-bd_dom_sf"/>
</dbReference>
<reference evidence="22" key="1">
    <citation type="journal article" date="2019" name="Int. J. Syst. Evol. Microbiol.">
        <title>The Global Catalogue of Microorganisms (GCM) 10K type strain sequencing project: providing services to taxonomists for standard genome sequencing and annotation.</title>
        <authorList>
            <consortium name="The Broad Institute Genomics Platform"/>
            <consortium name="The Broad Institute Genome Sequencing Center for Infectious Disease"/>
            <person name="Wu L."/>
            <person name="Ma J."/>
        </authorList>
    </citation>
    <scope>NUCLEOTIDE SEQUENCE [LARGE SCALE GENOMIC DNA]</scope>
    <source>
        <strain evidence="22">CGMCC 1.6784</strain>
    </source>
</reference>
<comment type="caution">
    <text evidence="21">The sequence shown here is derived from an EMBL/GenBank/DDBJ whole genome shotgun (WGS) entry which is preliminary data.</text>
</comment>
<accession>A0ABQ2J814</accession>
<evidence type="ECO:0000256" key="9">
    <source>
        <dbReference type="ARBA" id="ARBA00023140"/>
    </source>
</evidence>
<evidence type="ECO:0000256" key="11">
    <source>
        <dbReference type="ARBA" id="ARBA00037124"/>
    </source>
</evidence>
<dbReference type="Pfam" id="PF13561">
    <property type="entry name" value="adh_short_C2"/>
    <property type="match status" value="1"/>
</dbReference>
<keyword evidence="4" id="KW-0597">Phosphoprotein</keyword>
<evidence type="ECO:0000256" key="14">
    <source>
        <dbReference type="ARBA" id="ARBA00041063"/>
    </source>
</evidence>
<dbReference type="PANTHER" id="PTHR24317:SF7">
    <property type="entry name" value="PEROXISOMAL TRANS-2-ENOYL-COA REDUCTASE"/>
    <property type="match status" value="1"/>
</dbReference>
<evidence type="ECO:0000256" key="7">
    <source>
        <dbReference type="ARBA" id="ARBA00023002"/>
    </source>
</evidence>
<evidence type="ECO:0000256" key="2">
    <source>
        <dbReference type="ARBA" id="ARBA00005189"/>
    </source>
</evidence>
<dbReference type="Proteomes" id="UP000605099">
    <property type="component" value="Unassembled WGS sequence"/>
</dbReference>
<protein>
    <recommendedName>
        <fullName evidence="14">Peroxisomal trans-2-enoyl-CoA reductase</fullName>
        <ecNumber evidence="13">1.3.1.38</ecNumber>
    </recommendedName>
</protein>
<evidence type="ECO:0000256" key="1">
    <source>
        <dbReference type="ARBA" id="ARBA00004275"/>
    </source>
</evidence>
<evidence type="ECO:0000256" key="5">
    <source>
        <dbReference type="ARBA" id="ARBA00022832"/>
    </source>
</evidence>
<dbReference type="Gene3D" id="3.40.50.720">
    <property type="entry name" value="NAD(P)-binding Rossmann-like Domain"/>
    <property type="match status" value="1"/>
</dbReference>
<comment type="pathway">
    <text evidence="2">Lipid metabolism.</text>
</comment>
<evidence type="ECO:0000256" key="3">
    <source>
        <dbReference type="ARBA" id="ARBA00022516"/>
    </source>
</evidence>
<comment type="catalytic activity">
    <reaction evidence="17">
        <text>(2E)-hexenoyl-CoA + NADPH + H(+) = hexanoyl-CoA + NADP(+)</text>
        <dbReference type="Rhea" id="RHEA:44956"/>
        <dbReference type="ChEBI" id="CHEBI:15378"/>
        <dbReference type="ChEBI" id="CHEBI:57783"/>
        <dbReference type="ChEBI" id="CHEBI:58349"/>
        <dbReference type="ChEBI" id="CHEBI:62077"/>
        <dbReference type="ChEBI" id="CHEBI:62620"/>
    </reaction>
    <physiologicalReaction direction="left-to-right" evidence="17">
        <dbReference type="Rhea" id="RHEA:44957"/>
    </physiologicalReaction>
</comment>
<evidence type="ECO:0000256" key="17">
    <source>
        <dbReference type="ARBA" id="ARBA00049108"/>
    </source>
</evidence>
<evidence type="ECO:0000256" key="15">
    <source>
        <dbReference type="ARBA" id="ARBA00047570"/>
    </source>
</evidence>
<evidence type="ECO:0000256" key="20">
    <source>
        <dbReference type="ARBA" id="ARBA00049559"/>
    </source>
</evidence>
<comment type="function">
    <text evidence="11">Participates in chain elongation of fatty acids. Catalyzes the reduction of trans-2-enoyl-CoAs of varying chain lengths from 6:1 to 16:1, having maximum activity with 10:1 CoA. Has no 2,4-dienoyl-CoA reductase activity.</text>
</comment>
<comment type="catalytic activity">
    <reaction evidence="15">
        <text>(2E)-dodecenoyl-CoA + NADPH + H(+) = dodecanoyl-CoA + NADP(+)</text>
        <dbReference type="Rhea" id="RHEA:44964"/>
        <dbReference type="ChEBI" id="CHEBI:15378"/>
        <dbReference type="ChEBI" id="CHEBI:57330"/>
        <dbReference type="ChEBI" id="CHEBI:57375"/>
        <dbReference type="ChEBI" id="CHEBI:57783"/>
        <dbReference type="ChEBI" id="CHEBI:58349"/>
    </reaction>
    <physiologicalReaction direction="left-to-right" evidence="15">
        <dbReference type="Rhea" id="RHEA:44965"/>
    </physiologicalReaction>
</comment>
<keyword evidence="7" id="KW-0560">Oxidoreductase</keyword>
<comment type="catalytic activity">
    <reaction evidence="20">
        <text>(2E)-octenoyl-CoA + NADPH + H(+) = octanoyl-CoA + NADP(+)</text>
        <dbReference type="Rhea" id="RHEA:44952"/>
        <dbReference type="ChEBI" id="CHEBI:15378"/>
        <dbReference type="ChEBI" id="CHEBI:57386"/>
        <dbReference type="ChEBI" id="CHEBI:57783"/>
        <dbReference type="ChEBI" id="CHEBI:58349"/>
        <dbReference type="ChEBI" id="CHEBI:62242"/>
    </reaction>
    <physiologicalReaction direction="left-to-right" evidence="20">
        <dbReference type="Rhea" id="RHEA:44953"/>
    </physiologicalReaction>
</comment>
<proteinExistence type="predicted"/>
<keyword evidence="22" id="KW-1185">Reference proteome</keyword>
<keyword evidence="10" id="KW-0275">Fatty acid biosynthesis</keyword>
<dbReference type="PANTHER" id="PTHR24317">
    <property type="entry name" value="PEROXISOMAL TRANS-2-ENOYL-COA REDUCTASE"/>
    <property type="match status" value="1"/>
</dbReference>
<dbReference type="InterPro" id="IPR002347">
    <property type="entry name" value="SDR_fam"/>
</dbReference>
<evidence type="ECO:0000256" key="6">
    <source>
        <dbReference type="ARBA" id="ARBA00022857"/>
    </source>
</evidence>
<keyword evidence="8" id="KW-0443">Lipid metabolism</keyword>
<keyword evidence="6" id="KW-0521">NADP</keyword>
<comment type="catalytic activity">
    <reaction evidence="18">
        <text>a (2E)-enoyl-CoA + NADPH + H(+) = a 2,3-saturated acyl-CoA + NADP(+)</text>
        <dbReference type="Rhea" id="RHEA:33763"/>
        <dbReference type="ChEBI" id="CHEBI:15378"/>
        <dbReference type="ChEBI" id="CHEBI:57783"/>
        <dbReference type="ChEBI" id="CHEBI:58349"/>
        <dbReference type="ChEBI" id="CHEBI:58856"/>
        <dbReference type="ChEBI" id="CHEBI:65111"/>
        <dbReference type="EC" id="1.3.1.38"/>
    </reaction>
    <physiologicalReaction direction="left-to-right" evidence="18">
        <dbReference type="Rhea" id="RHEA:33764"/>
    </physiologicalReaction>
</comment>
<evidence type="ECO:0000256" key="19">
    <source>
        <dbReference type="ARBA" id="ARBA00049386"/>
    </source>
</evidence>
<evidence type="ECO:0000256" key="16">
    <source>
        <dbReference type="ARBA" id="ARBA00048686"/>
    </source>
</evidence>
<dbReference type="EC" id="1.3.1.38" evidence="13"/>
<comment type="catalytic activity">
    <reaction evidence="16">
        <text>(2E)-tetradecenoyl-CoA + NADPH + H(+) = tetradecanoyl-CoA + NADP(+)</text>
        <dbReference type="Rhea" id="RHEA:44968"/>
        <dbReference type="ChEBI" id="CHEBI:15378"/>
        <dbReference type="ChEBI" id="CHEBI:57385"/>
        <dbReference type="ChEBI" id="CHEBI:57783"/>
        <dbReference type="ChEBI" id="CHEBI:58349"/>
        <dbReference type="ChEBI" id="CHEBI:61405"/>
    </reaction>
    <physiologicalReaction direction="left-to-right" evidence="16">
        <dbReference type="Rhea" id="RHEA:44969"/>
    </physiologicalReaction>
</comment>
<keyword evidence="9" id="KW-0576">Peroxisome</keyword>
<evidence type="ECO:0000256" key="8">
    <source>
        <dbReference type="ARBA" id="ARBA00023098"/>
    </source>
</evidence>
<evidence type="ECO:0000256" key="18">
    <source>
        <dbReference type="ARBA" id="ARBA00049251"/>
    </source>
</evidence>
<sequence>MAPCQLARAPGIIDTLMVAEMKARETAIMDEMMRDVPIKRLGQAEEVAAAVMWPSSPGASFVVGLVLPVDDGCVAR</sequence>